<keyword evidence="9" id="KW-0233">DNA recombination</keyword>
<evidence type="ECO:0000313" key="13">
    <source>
        <dbReference type="Proteomes" id="UP000708208"/>
    </source>
</evidence>
<dbReference type="AlphaFoldDB" id="A0A8J2JRF9"/>
<dbReference type="GO" id="GO:0003887">
    <property type="term" value="F:DNA-directed DNA polymerase activity"/>
    <property type="evidence" value="ECO:0007669"/>
    <property type="project" value="UniProtKB-KW"/>
</dbReference>
<evidence type="ECO:0000256" key="5">
    <source>
        <dbReference type="ARBA" id="ARBA00022842"/>
    </source>
</evidence>
<evidence type="ECO:0000256" key="6">
    <source>
        <dbReference type="ARBA" id="ARBA00022908"/>
    </source>
</evidence>
<keyword evidence="6" id="KW-0229">DNA integration</keyword>
<keyword evidence="8" id="KW-0808">Transferase</keyword>
<dbReference type="GO" id="GO:0003964">
    <property type="term" value="F:RNA-directed DNA polymerase activity"/>
    <property type="evidence" value="ECO:0007669"/>
    <property type="project" value="UniProtKB-KW"/>
</dbReference>
<evidence type="ECO:0000256" key="8">
    <source>
        <dbReference type="ARBA" id="ARBA00022932"/>
    </source>
</evidence>
<evidence type="ECO:0000313" key="12">
    <source>
        <dbReference type="EMBL" id="CAG7724766.1"/>
    </source>
</evidence>
<dbReference type="EMBL" id="CAJVCH010113617">
    <property type="protein sequence ID" value="CAG7724766.1"/>
    <property type="molecule type" value="Genomic_DNA"/>
</dbReference>
<keyword evidence="2" id="KW-0479">Metal-binding</keyword>
<organism evidence="12 13">
    <name type="scientific">Allacma fusca</name>
    <dbReference type="NCBI Taxonomy" id="39272"/>
    <lineage>
        <taxon>Eukaryota</taxon>
        <taxon>Metazoa</taxon>
        <taxon>Ecdysozoa</taxon>
        <taxon>Arthropoda</taxon>
        <taxon>Hexapoda</taxon>
        <taxon>Collembola</taxon>
        <taxon>Symphypleona</taxon>
        <taxon>Sminthuridae</taxon>
        <taxon>Allacma</taxon>
    </lineage>
</organism>
<keyword evidence="4" id="KW-0378">Hydrolase</keyword>
<keyword evidence="13" id="KW-1185">Reference proteome</keyword>
<gene>
    <name evidence="12" type="ORF">AFUS01_LOCUS13766</name>
</gene>
<keyword evidence="1" id="KW-0540">Nuclease</keyword>
<keyword evidence="5" id="KW-0460">Magnesium</keyword>
<evidence type="ECO:0000256" key="1">
    <source>
        <dbReference type="ARBA" id="ARBA00022722"/>
    </source>
</evidence>
<feature type="domain" description="Retroviral polymerase SH3-like" evidence="11">
    <location>
        <begin position="82"/>
        <end position="138"/>
    </location>
</feature>
<evidence type="ECO:0000256" key="4">
    <source>
        <dbReference type="ARBA" id="ARBA00022801"/>
    </source>
</evidence>
<dbReference type="Pfam" id="PF25597">
    <property type="entry name" value="SH3_retrovirus"/>
    <property type="match status" value="1"/>
</dbReference>
<keyword evidence="8" id="KW-0239">DNA-directed DNA polymerase</keyword>
<feature type="region of interest" description="Disordered" evidence="10">
    <location>
        <begin position="159"/>
        <end position="231"/>
    </location>
</feature>
<accession>A0A8J2JRF9</accession>
<name>A0A8J2JRF9_9HEXA</name>
<keyword evidence="3" id="KW-0255">Endonuclease</keyword>
<evidence type="ECO:0000259" key="11">
    <source>
        <dbReference type="Pfam" id="PF25597"/>
    </source>
</evidence>
<protein>
    <recommendedName>
        <fullName evidence="11">Retroviral polymerase SH3-like domain-containing protein</fullName>
    </recommendedName>
</protein>
<dbReference type="OrthoDB" id="413361at2759"/>
<evidence type="ECO:0000256" key="10">
    <source>
        <dbReference type="SAM" id="MobiDB-lite"/>
    </source>
</evidence>
<feature type="compositionally biased region" description="Low complexity" evidence="10">
    <location>
        <begin position="219"/>
        <end position="231"/>
    </location>
</feature>
<dbReference type="GO" id="GO:0006310">
    <property type="term" value="P:DNA recombination"/>
    <property type="evidence" value="ECO:0007669"/>
    <property type="project" value="UniProtKB-KW"/>
</dbReference>
<dbReference type="GO" id="GO:0046872">
    <property type="term" value="F:metal ion binding"/>
    <property type="evidence" value="ECO:0007669"/>
    <property type="project" value="UniProtKB-KW"/>
</dbReference>
<proteinExistence type="predicted"/>
<evidence type="ECO:0000256" key="3">
    <source>
        <dbReference type="ARBA" id="ARBA00022759"/>
    </source>
</evidence>
<dbReference type="GO" id="GO:0004519">
    <property type="term" value="F:endonuclease activity"/>
    <property type="evidence" value="ECO:0007669"/>
    <property type="project" value="UniProtKB-KW"/>
</dbReference>
<keyword evidence="8" id="KW-0548">Nucleotidyltransferase</keyword>
<dbReference type="PANTHER" id="PTHR42648:SF11">
    <property type="entry name" value="TRANSPOSON TY4-P GAG-POL POLYPROTEIN"/>
    <property type="match status" value="1"/>
</dbReference>
<evidence type="ECO:0000256" key="9">
    <source>
        <dbReference type="ARBA" id="ARBA00023172"/>
    </source>
</evidence>
<comment type="caution">
    <text evidence="12">The sequence shown here is derived from an EMBL/GenBank/DDBJ whole genome shotgun (WGS) entry which is preliminary data.</text>
</comment>
<reference evidence="12" key="1">
    <citation type="submission" date="2021-06" db="EMBL/GenBank/DDBJ databases">
        <authorList>
            <person name="Hodson N. C."/>
            <person name="Mongue J. A."/>
            <person name="Jaron S. K."/>
        </authorList>
    </citation>
    <scope>NUCLEOTIDE SEQUENCE</scope>
</reference>
<dbReference type="PANTHER" id="PTHR42648">
    <property type="entry name" value="TRANSPOSASE, PUTATIVE-RELATED"/>
    <property type="match status" value="1"/>
</dbReference>
<evidence type="ECO:0000256" key="7">
    <source>
        <dbReference type="ARBA" id="ARBA00022918"/>
    </source>
</evidence>
<dbReference type="InterPro" id="IPR057670">
    <property type="entry name" value="SH3_retrovirus"/>
</dbReference>
<dbReference type="GO" id="GO:0016787">
    <property type="term" value="F:hydrolase activity"/>
    <property type="evidence" value="ECO:0007669"/>
    <property type="project" value="UniProtKB-KW"/>
</dbReference>
<dbReference type="GO" id="GO:0015074">
    <property type="term" value="P:DNA integration"/>
    <property type="evidence" value="ECO:0007669"/>
    <property type="project" value="UniProtKB-KW"/>
</dbReference>
<keyword evidence="7" id="KW-0695">RNA-directed DNA polymerase</keyword>
<feature type="compositionally biased region" description="Acidic residues" evidence="10">
    <location>
        <begin position="171"/>
        <end position="181"/>
    </location>
</feature>
<evidence type="ECO:0000256" key="2">
    <source>
        <dbReference type="ARBA" id="ARBA00022723"/>
    </source>
</evidence>
<dbReference type="InterPro" id="IPR039537">
    <property type="entry name" value="Retrotran_Ty1/copia-like"/>
</dbReference>
<sequence length="231" mass="25442">MRRRLHIAPRATGKSRENRTIKDCARTILIAADLPQFLWAEAVSTTVFVHNRVLDTQSPDITAFEAIFKKIPSVGHLRVFGCTAYAHIPDPKRKAFDPKSTKMVLVGYCGENKYRLYNEATNEIHDSRNVTFCEEKEEYVELKRPVAANKPAVRSPRIKIIPQPVYSSSSDDSDGHDDDDSNSFHDANGAENDADDAPLFSDAETTESSGPSSPPPTPARSDPGPTTSTPG</sequence>
<dbReference type="Proteomes" id="UP000708208">
    <property type="component" value="Unassembled WGS sequence"/>
</dbReference>